<dbReference type="Pfam" id="PF08282">
    <property type="entry name" value="Hydrolase_3"/>
    <property type="match status" value="2"/>
</dbReference>
<dbReference type="Gene3D" id="3.30.1240.10">
    <property type="match status" value="1"/>
</dbReference>
<sequence length="273" mass="28572">MSQTTPWKPRLVALDVDGTMLDPATQTLSEGVRAAVRRAVDAGCHVVVSTGRSMLGTLPVLDELGLSAGAVLCSNGAVRLDAATRETVSVETFDPAPVYTRLSSLLPGAQFAAEQLGTGSLVTSWFPETHLHGPQQPVDVAELTERPVPRLIAHWAGHTPEEVAEVLDGVSLPGSVYTIDQYATWVTVVPDGVTKGAALEKLRAELGIAIEDTFAAGDGDNDIQMLQWAGHSVAMGQAQPEVRTAATEVAADVAADGLVTVLDRWFSGGTPSG</sequence>
<accession>A0A839E429</accession>
<dbReference type="GO" id="GO:0016791">
    <property type="term" value="F:phosphatase activity"/>
    <property type="evidence" value="ECO:0007669"/>
    <property type="project" value="UniProtKB-ARBA"/>
</dbReference>
<dbReference type="Proteomes" id="UP000569329">
    <property type="component" value="Unassembled WGS sequence"/>
</dbReference>
<comment type="caution">
    <text evidence="1">The sequence shown here is derived from an EMBL/GenBank/DDBJ whole genome shotgun (WGS) entry which is preliminary data.</text>
</comment>
<evidence type="ECO:0000313" key="2">
    <source>
        <dbReference type="Proteomes" id="UP000569329"/>
    </source>
</evidence>
<dbReference type="InterPro" id="IPR023214">
    <property type="entry name" value="HAD_sf"/>
</dbReference>
<dbReference type="InterPro" id="IPR036412">
    <property type="entry name" value="HAD-like_sf"/>
</dbReference>
<protein>
    <submittedName>
        <fullName evidence="1">Hydroxymethylpyrimidine pyrophosphatase-like HAD family hydrolase</fullName>
    </submittedName>
</protein>
<organism evidence="1 2">
    <name type="scientific">Halosaccharopolyspora lacisalsi</name>
    <dbReference type="NCBI Taxonomy" id="1000566"/>
    <lineage>
        <taxon>Bacteria</taxon>
        <taxon>Bacillati</taxon>
        <taxon>Actinomycetota</taxon>
        <taxon>Actinomycetes</taxon>
        <taxon>Pseudonocardiales</taxon>
        <taxon>Pseudonocardiaceae</taxon>
        <taxon>Halosaccharopolyspora</taxon>
    </lineage>
</organism>
<dbReference type="PANTHER" id="PTHR10000">
    <property type="entry name" value="PHOSPHOSERINE PHOSPHATASE"/>
    <property type="match status" value="1"/>
</dbReference>
<reference evidence="1 2" key="1">
    <citation type="submission" date="2020-07" db="EMBL/GenBank/DDBJ databases">
        <title>Sequencing the genomes of 1000 actinobacteria strains.</title>
        <authorList>
            <person name="Klenk H.-P."/>
        </authorList>
    </citation>
    <scope>NUCLEOTIDE SEQUENCE [LARGE SCALE GENOMIC DNA]</scope>
    <source>
        <strain evidence="1 2">DSM 45975</strain>
    </source>
</reference>
<name>A0A839E429_9PSEU</name>
<dbReference type="AlphaFoldDB" id="A0A839E429"/>
<keyword evidence="2" id="KW-1185">Reference proteome</keyword>
<keyword evidence="1" id="KW-0378">Hydrolase</keyword>
<dbReference type="GO" id="GO:0005829">
    <property type="term" value="C:cytosol"/>
    <property type="evidence" value="ECO:0007669"/>
    <property type="project" value="TreeGrafter"/>
</dbReference>
<dbReference type="RefSeq" id="WP_328796678.1">
    <property type="nucleotide sequence ID" value="NZ_JACGWZ010000007.1"/>
</dbReference>
<dbReference type="EMBL" id="JACGWZ010000007">
    <property type="protein sequence ID" value="MBA8827326.1"/>
    <property type="molecule type" value="Genomic_DNA"/>
</dbReference>
<gene>
    <name evidence="1" type="ORF">FHX42_004710</name>
</gene>
<dbReference type="GO" id="GO:0000287">
    <property type="term" value="F:magnesium ion binding"/>
    <property type="evidence" value="ECO:0007669"/>
    <property type="project" value="TreeGrafter"/>
</dbReference>
<dbReference type="SUPFAM" id="SSF56784">
    <property type="entry name" value="HAD-like"/>
    <property type="match status" value="1"/>
</dbReference>
<proteinExistence type="predicted"/>
<dbReference type="Gene3D" id="3.40.50.1000">
    <property type="entry name" value="HAD superfamily/HAD-like"/>
    <property type="match status" value="1"/>
</dbReference>
<dbReference type="PANTHER" id="PTHR10000:SF8">
    <property type="entry name" value="HAD SUPERFAMILY HYDROLASE-LIKE, TYPE 3"/>
    <property type="match status" value="1"/>
</dbReference>
<evidence type="ECO:0000313" key="1">
    <source>
        <dbReference type="EMBL" id="MBA8827326.1"/>
    </source>
</evidence>